<keyword evidence="1" id="KW-0175">Coiled coil</keyword>
<evidence type="ECO:0000256" key="2">
    <source>
        <dbReference type="SAM" id="MobiDB-lite"/>
    </source>
</evidence>
<feature type="domain" description="DUF6651" evidence="3">
    <location>
        <begin position="110"/>
        <end position="217"/>
    </location>
</feature>
<protein>
    <recommendedName>
        <fullName evidence="3">DUF6651 domain-containing protein</fullName>
    </recommendedName>
</protein>
<feature type="compositionally biased region" description="Low complexity" evidence="2">
    <location>
        <begin position="211"/>
        <end position="221"/>
    </location>
</feature>
<accession>A0AAW5LDC0</accession>
<dbReference type="Proteomes" id="UP001206350">
    <property type="component" value="Unassembled WGS sequence"/>
</dbReference>
<evidence type="ECO:0000313" key="5">
    <source>
        <dbReference type="Proteomes" id="UP001206350"/>
    </source>
</evidence>
<organism evidence="4 5">
    <name type="scientific">Rodentibacter pneumotropicus</name>
    <dbReference type="NCBI Taxonomy" id="758"/>
    <lineage>
        <taxon>Bacteria</taxon>
        <taxon>Pseudomonadati</taxon>
        <taxon>Pseudomonadota</taxon>
        <taxon>Gammaproteobacteria</taxon>
        <taxon>Pasteurellales</taxon>
        <taxon>Pasteurellaceae</taxon>
        <taxon>Rodentibacter</taxon>
    </lineage>
</organism>
<dbReference type="Pfam" id="PF20356">
    <property type="entry name" value="DUF6651"/>
    <property type="match status" value="1"/>
</dbReference>
<name>A0AAW5LDC0_9PAST</name>
<dbReference type="GeneID" id="85657361"/>
<sequence length="245" mass="26547">MNLKLDENGHVVVENGKPVYVYPDGKEVAYDVPAAVAKISLLNAEAKQHREAKEAAEAKLKTFEGIEDAEAAKKALETVKNLDDKKLIDAGEAERVKAEVVKSYDEKLAEANNRANKLEQQLYGEIVGGAFAKSKVITEKTILPPDVAQAYFAKHFNVKEGKIEAKDSQGNPIYSRSKPGELADFDEAMDMLINSYPNKDGILRGSGSSGSGAQQTTQGGSVPKSLADCKTDEERIAYIQTKAAE</sequence>
<dbReference type="AlphaFoldDB" id="A0AAW5LDC0"/>
<evidence type="ECO:0000313" key="4">
    <source>
        <dbReference type="EMBL" id="MCQ9121577.1"/>
    </source>
</evidence>
<feature type="region of interest" description="Disordered" evidence="2">
    <location>
        <begin position="200"/>
        <end position="228"/>
    </location>
</feature>
<dbReference type="InterPro" id="IPR046593">
    <property type="entry name" value="DUF6651"/>
</dbReference>
<dbReference type="RefSeq" id="WP_164027803.1">
    <property type="nucleotide sequence ID" value="NZ_JALJCU010000021.1"/>
</dbReference>
<keyword evidence="5" id="KW-1185">Reference proteome</keyword>
<reference evidence="4 5" key="1">
    <citation type="journal article" date="2022" name="Microbiol. Spectr.">
        <title>Microbiota of the Pregnant Mouse: Characterization of the Bacterial Communities in the Oral Cavity, Lung, Intestine, and Vagina through Culture and DNA Sequencing.</title>
        <authorList>
            <person name="Greenberg J.M."/>
            <person name="Romero R."/>
            <person name="Winters A.D."/>
            <person name="Galaz J."/>
            <person name="Garcia-Flores V."/>
            <person name="Arenas-Hernandez M."/>
            <person name="Panzer J."/>
            <person name="Shaffer Z."/>
            <person name="Kracht D.J."/>
            <person name="Gomez-Lopez N."/>
            <person name="Theis K.R."/>
        </authorList>
    </citation>
    <scope>NUCLEOTIDE SEQUENCE [LARGE SCALE GENOMIC DNA]</scope>
    <source>
        <strain evidence="4 5">MAC-C1-H1</strain>
    </source>
</reference>
<evidence type="ECO:0000256" key="1">
    <source>
        <dbReference type="SAM" id="Coils"/>
    </source>
</evidence>
<dbReference type="EMBL" id="JALJCU010000021">
    <property type="protein sequence ID" value="MCQ9121577.1"/>
    <property type="molecule type" value="Genomic_DNA"/>
</dbReference>
<gene>
    <name evidence="4" type="ORF">MUU45_001126</name>
</gene>
<feature type="coiled-coil region" evidence="1">
    <location>
        <begin position="39"/>
        <end position="66"/>
    </location>
</feature>
<proteinExistence type="predicted"/>
<evidence type="ECO:0000259" key="3">
    <source>
        <dbReference type="Pfam" id="PF20356"/>
    </source>
</evidence>
<comment type="caution">
    <text evidence="4">The sequence shown here is derived from an EMBL/GenBank/DDBJ whole genome shotgun (WGS) entry which is preliminary data.</text>
</comment>